<organism evidence="2 3">
    <name type="scientific">Xylanibacter ruminicola</name>
    <name type="common">Prevotella ruminicola</name>
    <dbReference type="NCBI Taxonomy" id="839"/>
    <lineage>
        <taxon>Bacteria</taxon>
        <taxon>Pseudomonadati</taxon>
        <taxon>Bacteroidota</taxon>
        <taxon>Bacteroidia</taxon>
        <taxon>Bacteroidales</taxon>
        <taxon>Prevotellaceae</taxon>
        <taxon>Xylanibacter</taxon>
    </lineage>
</organism>
<gene>
    <name evidence="2" type="ORF">SAMN05216354_0575</name>
</gene>
<keyword evidence="1" id="KW-0732">Signal</keyword>
<dbReference type="Proteomes" id="UP000236735">
    <property type="component" value="Unassembled WGS sequence"/>
</dbReference>
<evidence type="ECO:0000256" key="1">
    <source>
        <dbReference type="SAM" id="SignalP"/>
    </source>
</evidence>
<proteinExistence type="predicted"/>
<feature type="signal peptide" evidence="1">
    <location>
        <begin position="1"/>
        <end position="21"/>
    </location>
</feature>
<name>A0A1H5S975_XYLRU</name>
<sequence length="292" mass="32383">MSIKMKKNLCVLIVLTLLVSACEKMVVNDEDGTNDANVMLRIVSYEQASFPAKTKGSIEDVCSRLCFHIYNDVGERVAYVNQKVDGDGFGNAYFTLERGHYYLIVVGHSASNNPSFSKNERVSISGSDLGDTFWCARDLEIGDEAVVEDLTLNRIVSRINIIPVDKAPAEMNQMIFSYKGSKGTFDGLTGYGSTNTNQTVVQDVNSADKQFGFYMIPSAEKDSIDLAIRTYSVNEKGSATPLTEKKISRLPVQRNSVTVCKGNLFDNESSEMLVEIIVRIDDEWGPDIDFPF</sequence>
<feature type="chain" id="PRO_5009283734" description="Fimbrillin-A associated anchor protein Mfa1 and Mfa2" evidence="1">
    <location>
        <begin position="22"/>
        <end position="292"/>
    </location>
</feature>
<evidence type="ECO:0000313" key="3">
    <source>
        <dbReference type="Proteomes" id="UP000236735"/>
    </source>
</evidence>
<dbReference type="PROSITE" id="PS51257">
    <property type="entry name" value="PROKAR_LIPOPROTEIN"/>
    <property type="match status" value="1"/>
</dbReference>
<dbReference type="AlphaFoldDB" id="A0A1H5S975"/>
<evidence type="ECO:0008006" key="4">
    <source>
        <dbReference type="Google" id="ProtNLM"/>
    </source>
</evidence>
<accession>A0A1H5S975</accession>
<evidence type="ECO:0000313" key="2">
    <source>
        <dbReference type="EMBL" id="SEF47173.1"/>
    </source>
</evidence>
<reference evidence="2 3" key="1">
    <citation type="submission" date="2016-10" db="EMBL/GenBank/DDBJ databases">
        <authorList>
            <person name="de Groot N.N."/>
        </authorList>
    </citation>
    <scope>NUCLEOTIDE SEQUENCE [LARGE SCALE GENOMIC DNA]</scope>
    <source>
        <strain evidence="2 3">AR32</strain>
    </source>
</reference>
<protein>
    <recommendedName>
        <fullName evidence="4">Fimbrillin-A associated anchor protein Mfa1 and Mfa2</fullName>
    </recommendedName>
</protein>
<dbReference type="EMBL" id="FNUV01000001">
    <property type="protein sequence ID" value="SEF47173.1"/>
    <property type="molecule type" value="Genomic_DNA"/>
</dbReference>